<keyword evidence="1" id="KW-0436">Ligase</keyword>
<evidence type="ECO:0000259" key="2">
    <source>
        <dbReference type="Pfam" id="PF08245"/>
    </source>
</evidence>
<feature type="domain" description="Lipid II isoglutaminyl synthase (glutamine-hydrolyzing) subunit MurT C-terminal" evidence="3">
    <location>
        <begin position="304"/>
        <end position="416"/>
    </location>
</feature>
<dbReference type="InterPro" id="IPR043703">
    <property type="entry name" value="Lipid_II_synth_MurT"/>
</dbReference>
<sequence length="436" mass="49009">MLRLFIAIVVGKTILFLTRFLKVGGGSAAPGLYGLKICPDLVSILAKQIPINVIITGTNGKTTTSRMLAHFAKSNNLKVLRNSTGSNLERGIASALISSFHILSGKLEKFDLAIWEMDEAAFNSVVNKINPSVIVFLNLFRDQLDRYGEVNTVLKKWTGTLKLLNPDSLIILNGDDFNIATLKDDFKGKTVLFGLDEFKVTGENRKGKAQKLDYEAENIKTEGLEGCSFQITMNHELLTINLPLPGIYHIYDFLAAFISAYHLNLDINISIESLKDFSPAFGRVEKFEMTHPVWKAKKEGYIFLIKNPAGAGHVFATLKEHIKKEDTLLLALNDNFADGKDVSWIWDANFEEFRVQNSECRVICSGTRAYDLAVRLKYSGVEARNIEVIPSLDKAFQDSKRGLNGRLYILPTYTAMLQLQDILVKSKIKKEYWREE</sequence>
<dbReference type="GO" id="GO:0008360">
    <property type="term" value="P:regulation of cell shape"/>
    <property type="evidence" value="ECO:0007669"/>
    <property type="project" value="UniProtKB-KW"/>
</dbReference>
<reference evidence="4 5" key="1">
    <citation type="journal article" date="2015" name="Nature">
        <title>rRNA introns, odd ribosomes, and small enigmatic genomes across a large radiation of phyla.</title>
        <authorList>
            <person name="Brown C.T."/>
            <person name="Hug L.A."/>
            <person name="Thomas B.C."/>
            <person name="Sharon I."/>
            <person name="Castelle C.J."/>
            <person name="Singh A."/>
            <person name="Wilkins M.J."/>
            <person name="Williams K.H."/>
            <person name="Banfield J.F."/>
        </authorList>
    </citation>
    <scope>NUCLEOTIDE SEQUENCE [LARGE SCALE GENOMIC DNA]</scope>
</reference>
<dbReference type="EMBL" id="LBSA01000016">
    <property type="protein sequence ID" value="KKQ09179.1"/>
    <property type="molecule type" value="Genomic_DNA"/>
</dbReference>
<keyword evidence="1" id="KW-0067">ATP-binding</keyword>
<comment type="catalytic activity">
    <reaction evidence="1">
        <text>beta-D-GlcNAc-(1-&gt;4)-Mur2Ac(oyl-L-Ala-gamma-D-Glu-L-Lys-D-Ala-D-Ala)-di-trans,octa-cis-undecaprenyl diphosphate + L-glutamine + ATP + H2O = beta-D-GlcNAc-(1-&gt;4)-Mur2Ac(oyl-L-Ala-D-isoglutaminyl-L-Lys-D-Ala-D-Ala)-di-trans,octa-cis-undecaprenyl diphosphate + L-glutamate + ADP + phosphate + H(+)</text>
        <dbReference type="Rhea" id="RHEA:57928"/>
        <dbReference type="ChEBI" id="CHEBI:15377"/>
        <dbReference type="ChEBI" id="CHEBI:15378"/>
        <dbReference type="ChEBI" id="CHEBI:29985"/>
        <dbReference type="ChEBI" id="CHEBI:30616"/>
        <dbReference type="ChEBI" id="CHEBI:43474"/>
        <dbReference type="ChEBI" id="CHEBI:58359"/>
        <dbReference type="ChEBI" id="CHEBI:60033"/>
        <dbReference type="ChEBI" id="CHEBI:62233"/>
        <dbReference type="ChEBI" id="CHEBI:456216"/>
        <dbReference type="EC" id="6.3.5.13"/>
    </reaction>
</comment>
<feature type="domain" description="Mur ligase central" evidence="2">
    <location>
        <begin position="55"/>
        <end position="259"/>
    </location>
</feature>
<comment type="caution">
    <text evidence="4">The sequence shown here is derived from an EMBL/GenBank/DDBJ whole genome shotgun (WGS) entry which is preliminary data.</text>
</comment>
<dbReference type="Gene3D" id="3.40.1190.10">
    <property type="entry name" value="Mur-like, catalytic domain"/>
    <property type="match status" value="1"/>
</dbReference>
<proteinExistence type="inferred from homology"/>
<evidence type="ECO:0000313" key="5">
    <source>
        <dbReference type="Proteomes" id="UP000034492"/>
    </source>
</evidence>
<evidence type="ECO:0000256" key="1">
    <source>
        <dbReference type="HAMAP-Rule" id="MF_02214"/>
    </source>
</evidence>
<dbReference type="SUPFAM" id="SSF53623">
    <property type="entry name" value="MurD-like peptide ligases, catalytic domain"/>
    <property type="match status" value="1"/>
</dbReference>
<gene>
    <name evidence="1" type="primary">murT</name>
    <name evidence="4" type="ORF">US19_C0016G0002</name>
</gene>
<dbReference type="AlphaFoldDB" id="A0A0G0HAS3"/>
<feature type="active site" evidence="1">
    <location>
        <position position="341"/>
    </location>
</feature>
<comment type="function">
    <text evidence="1">The lipid II isoglutaminyl synthase complex catalyzes the formation of alpha-D-isoglutamine in the cell wall lipid II stem peptide. The MurT subunit catalyzes the ATP-dependent amidation of D-glutamate residue of lipid II, converting it to an isoglutamine residue.</text>
</comment>
<dbReference type="EC" id="6.3.5.13" evidence="1"/>
<dbReference type="GO" id="GO:0140282">
    <property type="term" value="F:carbon-nitrogen ligase activity on lipid II"/>
    <property type="evidence" value="ECO:0007669"/>
    <property type="project" value="UniProtKB-UniRule"/>
</dbReference>
<dbReference type="Pfam" id="PF08245">
    <property type="entry name" value="Mur_ligase_M"/>
    <property type="match status" value="1"/>
</dbReference>
<dbReference type="Pfam" id="PF08353">
    <property type="entry name" value="MurT_C"/>
    <property type="match status" value="1"/>
</dbReference>
<comment type="similarity">
    <text evidence="1">Belongs to the MurCDEF family. MurT subfamily.</text>
</comment>
<keyword evidence="1" id="KW-0133">Cell shape</keyword>
<dbReference type="UniPathway" id="UPA00219"/>
<keyword evidence="1" id="KW-0573">Peptidoglycan synthesis</keyword>
<comment type="pathway">
    <text evidence="1">Cell wall biogenesis; peptidoglycan biosynthesis.</text>
</comment>
<evidence type="ECO:0000259" key="3">
    <source>
        <dbReference type="Pfam" id="PF08353"/>
    </source>
</evidence>
<dbReference type="GO" id="GO:0005524">
    <property type="term" value="F:ATP binding"/>
    <property type="evidence" value="ECO:0007669"/>
    <property type="project" value="UniProtKB-UniRule"/>
</dbReference>
<dbReference type="HAMAP" id="MF_02214">
    <property type="entry name" value="Lipid_II_synth_MurT"/>
    <property type="match status" value="1"/>
</dbReference>
<dbReference type="InterPro" id="IPR036565">
    <property type="entry name" value="Mur-like_cat_sf"/>
</dbReference>
<dbReference type="InterPro" id="IPR013221">
    <property type="entry name" value="Mur_ligase_cen"/>
</dbReference>
<keyword evidence="1" id="KW-0547">Nucleotide-binding</keyword>
<dbReference type="PANTHER" id="PTHR23135:SF7">
    <property type="entry name" value="LIPID II ISOGLUTAMINYL SYNTHASE (GLUTAMINE-HYDROLYZING) SUBUNIT MURT"/>
    <property type="match status" value="1"/>
</dbReference>
<comment type="subunit">
    <text evidence="1">Forms a heterodimer with GatD.</text>
</comment>
<comment type="catalytic activity">
    <reaction evidence="1">
        <text>beta-D-GlcNAc-(1-&gt;4)-Mur2Ac(oyl-L-Ala-gamma-D-O-P-Glu-L-Lys-D-Ala-D-Ala)-di-trans,octa-cis-undecaprenyl diphosphate + NH4(+) = beta-D-GlcNAc-(1-&gt;4)-Mur2Ac(oyl-L-Ala-D-isoglutaminyl-L-Lys-D-Ala-D-Ala)-di-trans,octa-cis-undecaprenyl diphosphate + phosphate + H(+)</text>
        <dbReference type="Rhea" id="RHEA:57932"/>
        <dbReference type="ChEBI" id="CHEBI:15378"/>
        <dbReference type="ChEBI" id="CHEBI:28938"/>
        <dbReference type="ChEBI" id="CHEBI:43474"/>
        <dbReference type="ChEBI" id="CHEBI:62233"/>
        <dbReference type="ChEBI" id="CHEBI:143132"/>
    </reaction>
</comment>
<dbReference type="GO" id="GO:0071555">
    <property type="term" value="P:cell wall organization"/>
    <property type="evidence" value="ECO:0007669"/>
    <property type="project" value="UniProtKB-KW"/>
</dbReference>
<dbReference type="GO" id="GO:0016881">
    <property type="term" value="F:acid-amino acid ligase activity"/>
    <property type="evidence" value="ECO:0007669"/>
    <property type="project" value="InterPro"/>
</dbReference>
<dbReference type="PATRIC" id="fig|1618426.3.peg.588"/>
<dbReference type="PANTHER" id="PTHR23135">
    <property type="entry name" value="MUR LIGASE FAMILY MEMBER"/>
    <property type="match status" value="1"/>
</dbReference>
<dbReference type="InterPro" id="IPR013564">
    <property type="entry name" value="MurT_C"/>
</dbReference>
<organism evidence="4 5">
    <name type="scientific">Candidatus Daviesbacteria bacterium GW2011_GWB1_36_5</name>
    <dbReference type="NCBI Taxonomy" id="1618426"/>
    <lineage>
        <taxon>Bacteria</taxon>
        <taxon>Candidatus Daviesiibacteriota</taxon>
    </lineage>
</organism>
<keyword evidence="1" id="KW-0961">Cell wall biogenesis/degradation</keyword>
<dbReference type="GO" id="GO:0009252">
    <property type="term" value="P:peptidoglycan biosynthetic process"/>
    <property type="evidence" value="ECO:0007669"/>
    <property type="project" value="UniProtKB-UniRule"/>
</dbReference>
<evidence type="ECO:0000313" key="4">
    <source>
        <dbReference type="EMBL" id="KKQ09179.1"/>
    </source>
</evidence>
<dbReference type="Proteomes" id="UP000034492">
    <property type="component" value="Unassembled WGS sequence"/>
</dbReference>
<dbReference type="GO" id="GO:0046872">
    <property type="term" value="F:metal ion binding"/>
    <property type="evidence" value="ECO:0007669"/>
    <property type="project" value="UniProtKB-KW"/>
</dbReference>
<comment type="caution">
    <text evidence="1">Lacks conserved residue(s) required for the propagation of feature annotation.</text>
</comment>
<protein>
    <recommendedName>
        <fullName evidence="1">Lipid II isoglutaminyl synthase (glutamine-hydrolyzing) subunit MurT</fullName>
        <ecNumber evidence="1">6.3.5.13</ecNumber>
    </recommendedName>
</protein>
<accession>A0A0G0HAS3</accession>
<name>A0A0G0HAS3_9BACT</name>
<comment type="catalytic activity">
    <reaction evidence="1">
        <text>beta-D-GlcNAc-(1-&gt;4)-Mur2Ac(oyl-L-Ala-gamma-D-Glu-L-Lys-D-Ala-D-Ala)-di-trans,octa-cis-undecaprenyl diphosphate + ATP = beta-D-GlcNAc-(1-&gt;4)-Mur2Ac(oyl-L-Ala-gamma-D-O-P-Glu-L-Lys-D-Ala-D-Ala)-di-trans,octa-cis-undecaprenyl diphosphate + ADP</text>
        <dbReference type="Rhea" id="RHEA:59488"/>
        <dbReference type="ChEBI" id="CHEBI:30616"/>
        <dbReference type="ChEBI" id="CHEBI:60033"/>
        <dbReference type="ChEBI" id="CHEBI:143132"/>
        <dbReference type="ChEBI" id="CHEBI:456216"/>
    </reaction>
</comment>
<keyword evidence="1" id="KW-0479">Metal-binding</keyword>